<dbReference type="GO" id="GO:0005856">
    <property type="term" value="C:cytoskeleton"/>
    <property type="evidence" value="ECO:0007669"/>
    <property type="project" value="UniProtKB-ARBA"/>
</dbReference>
<dbReference type="WBParaSite" id="Bm12088a.1">
    <property type="protein sequence ID" value="Bm12088a.1"/>
    <property type="gene ID" value="WBGene00232349"/>
</dbReference>
<dbReference type="AlphaFoldDB" id="A0A4E9FRZ8"/>
<accession>A0A4E9FRZ8</accession>
<dbReference type="KEGG" id="bmy:BM_BM12088"/>
<organism evidence="5">
    <name type="scientific">Brugia malayi</name>
    <name type="common">Filarial nematode worm</name>
    <dbReference type="NCBI Taxonomy" id="6279"/>
    <lineage>
        <taxon>Eukaryota</taxon>
        <taxon>Metazoa</taxon>
        <taxon>Ecdysozoa</taxon>
        <taxon>Nematoda</taxon>
        <taxon>Chromadorea</taxon>
        <taxon>Rhabditida</taxon>
        <taxon>Spirurina</taxon>
        <taxon>Spiruromorpha</taxon>
        <taxon>Filarioidea</taxon>
        <taxon>Onchocercidae</taxon>
        <taxon>Brugia</taxon>
    </lineage>
</organism>
<dbReference type="InterPro" id="IPR019579">
    <property type="entry name" value="FAM161A/B"/>
</dbReference>
<dbReference type="OrthoDB" id="2150121at2759"/>
<evidence type="ECO:0000313" key="7">
    <source>
        <dbReference type="WBParaSite" id="Bm12088a.1"/>
    </source>
</evidence>
<evidence type="ECO:0000313" key="6">
    <source>
        <dbReference type="Proteomes" id="UP000006672"/>
    </source>
</evidence>
<reference evidence="7" key="3">
    <citation type="submission" date="2019-12" db="UniProtKB">
        <authorList>
            <consortium name="WormBaseParasite"/>
        </authorList>
    </citation>
    <scope>IDENTIFICATION</scope>
</reference>
<dbReference type="GO" id="GO:0044782">
    <property type="term" value="P:cilium organization"/>
    <property type="evidence" value="ECO:0007669"/>
    <property type="project" value="TreeGrafter"/>
</dbReference>
<dbReference type="GeneID" id="6099818"/>
<dbReference type="EMBL" id="CAAKNF010000195">
    <property type="protein sequence ID" value="VIO99352.1"/>
    <property type="molecule type" value="Genomic_DNA"/>
</dbReference>
<evidence type="ECO:0000256" key="3">
    <source>
        <dbReference type="SAM" id="Coils"/>
    </source>
</evidence>
<reference evidence="5" key="2">
    <citation type="submission" date="2019-04" db="EMBL/GenBank/DDBJ databases">
        <authorList>
            <person name="Howe K."/>
            <person name="Paulini M."/>
            <person name="Williams G."/>
        </authorList>
    </citation>
    <scope>NUCLEOTIDE SEQUENCE [LARGE SCALE GENOMIC DNA]</scope>
    <source>
        <strain evidence="5">FR3</strain>
    </source>
</reference>
<reference evidence="6" key="1">
    <citation type="journal article" date="2007" name="Science">
        <title>Draft genome of the filarial nematode parasite Brugia malayi.</title>
        <authorList>
            <person name="Ghedin E."/>
            <person name="Wang S."/>
            <person name="Spiro D."/>
            <person name="Caler E."/>
            <person name="Zhao Q."/>
            <person name="Crabtree J."/>
            <person name="Allen J.E."/>
            <person name="Delcher A.L."/>
            <person name="Guiliano D.B."/>
            <person name="Miranda-Saavedra D."/>
            <person name="Angiuoli S.V."/>
            <person name="Creasy T."/>
            <person name="Amedeo P."/>
            <person name="Haas B."/>
            <person name="El-Sayed N.M."/>
            <person name="Wortman J.R."/>
            <person name="Feldblyum T."/>
            <person name="Tallon L."/>
            <person name="Schatz M."/>
            <person name="Shumway M."/>
            <person name="Koo H."/>
            <person name="Salzberg S.L."/>
            <person name="Schobel S."/>
            <person name="Pertea M."/>
            <person name="Pop M."/>
            <person name="White O."/>
            <person name="Barton G.J."/>
            <person name="Carlow C.K."/>
            <person name="Crawford M.J."/>
            <person name="Daub J."/>
            <person name="Dimmic M.W."/>
            <person name="Estes C.F."/>
            <person name="Foster J.M."/>
            <person name="Ganatra M."/>
            <person name="Gregory W.F."/>
            <person name="Johnson N.M."/>
            <person name="Jin J."/>
            <person name="Komuniecki R."/>
            <person name="Korf I."/>
            <person name="Kumar S."/>
            <person name="Laney S."/>
            <person name="Li B.W."/>
            <person name="Li W."/>
            <person name="Lindblom T.H."/>
            <person name="Lustigman S."/>
            <person name="Ma D."/>
            <person name="Maina C.V."/>
            <person name="Martin D.M."/>
            <person name="McCarter J.P."/>
            <person name="McReynolds L."/>
            <person name="Mitreva M."/>
            <person name="Nutman T.B."/>
            <person name="Parkinson J."/>
            <person name="Peregrin-Alvarez J.M."/>
            <person name="Poole C."/>
            <person name="Ren Q."/>
            <person name="Saunders L."/>
            <person name="Sluder A.E."/>
            <person name="Smith K."/>
            <person name="Stanke M."/>
            <person name="Unnasch T.R."/>
            <person name="Ware J."/>
            <person name="Wei A.D."/>
            <person name="Weil G."/>
            <person name="Williams D.J."/>
            <person name="Zhang Y."/>
            <person name="Williams S.A."/>
            <person name="Fraser-Liggett C."/>
            <person name="Slatko B."/>
            <person name="Blaxter M.L."/>
            <person name="Scott A.L."/>
        </authorList>
    </citation>
    <scope>NUCLEOTIDE SEQUENCE</scope>
    <source>
        <strain evidence="6">FR3</strain>
    </source>
</reference>
<dbReference type="GO" id="GO:0005929">
    <property type="term" value="C:cilium"/>
    <property type="evidence" value="ECO:0007669"/>
    <property type="project" value="TreeGrafter"/>
</dbReference>
<feature type="compositionally biased region" description="Acidic residues" evidence="4">
    <location>
        <begin position="548"/>
        <end position="579"/>
    </location>
</feature>
<evidence type="ECO:0000256" key="1">
    <source>
        <dbReference type="ARBA" id="ARBA00006663"/>
    </source>
</evidence>
<dbReference type="Proteomes" id="UP000006672">
    <property type="component" value="Unassembled WGS sequence"/>
</dbReference>
<feature type="coiled-coil region" evidence="3">
    <location>
        <begin position="431"/>
        <end position="469"/>
    </location>
</feature>
<feature type="region of interest" description="Disordered" evidence="4">
    <location>
        <begin position="545"/>
        <end position="665"/>
    </location>
</feature>
<comment type="similarity">
    <text evidence="1">Belongs to the FAM161 family.</text>
</comment>
<protein>
    <submittedName>
        <fullName evidence="7">Bm9072</fullName>
    </submittedName>
</protein>
<dbReference type="InterPro" id="IPR051655">
    <property type="entry name" value="FAM161"/>
</dbReference>
<keyword evidence="2 3" id="KW-0175">Coiled coil</keyword>
<evidence type="ECO:0000313" key="5">
    <source>
        <dbReference type="EMBL" id="VIO99352.1"/>
    </source>
</evidence>
<dbReference type="RefSeq" id="XP_042938376.1">
    <property type="nucleotide sequence ID" value="XM_043082442.1"/>
</dbReference>
<dbReference type="PANTHER" id="PTHR21501">
    <property type="entry name" value="PROTEIN FAM-161"/>
    <property type="match status" value="1"/>
</dbReference>
<dbReference type="CTD" id="6099818"/>
<sequence>MIDEMERALDATDHFLDTILQNKNRLEDPNFMIHLMRIRQKHKKTFAVIDKVCNLSHSSKSVASIKICRTDIIDQQCCVLSNSCNCVHANHGKDSYRRSRSMQSVLQTQKQRICEERKSTRSSYSWRFMNELMEKKKVEEMREKEEIMYLRNRAREVPRSTYEPRYQQLREKEEQARQTRHQKAMEILGKVRFPAVSANLAPESFHLRRCISAEASEWSKREAFKAKDVPLSVYVPSYKHEIEAYKRARRKTERAAELIRTSRAPAGLEKHAMQSKVQHHLRHGKYCVNHEKKRNVCYSRNVPNFKKLHEQLLNKLEKAAANRPITVVTPFCFQTDQRIQTHKCNNQILSPRIHRRSYSLGNLREYNGPGIRLNHASLLRNEANRIRVEKMESERNCSRKYWELMRKRNELARIKLKQKLATEVTVIRDIQRRLKEKKLKQQERADEYRNELKAMKRRVEARALIVEQQEMLIKMQRFERKYKASITETRNKTRKVSIQSDYPNRLLTTNSDQLSMISALDQNRNGLQTSKTKVSGDSLFILGRMDKEEECDKENDDTGDSDSDNDEYDTDYDDDEIGGNDDHGNNGDDGDDDDDDNDDGDDDNGDDNDDGDDDNGDDNDDGDDDDDDDNDGDDDNDDSDGGSMNDSIDETFISEPKSSEISEDS</sequence>
<evidence type="ECO:0000256" key="4">
    <source>
        <dbReference type="SAM" id="MobiDB-lite"/>
    </source>
</evidence>
<name>A0A4E9FRZ8_BRUMA</name>
<evidence type="ECO:0000256" key="2">
    <source>
        <dbReference type="ARBA" id="ARBA00023054"/>
    </source>
</evidence>
<gene>
    <name evidence="5 7" type="primary">Bma-famh-161</name>
    <name evidence="5" type="ORF">BM_BM12088</name>
</gene>
<dbReference type="PANTHER" id="PTHR21501:SF1">
    <property type="entry name" value="PROTEIN FAM-161"/>
    <property type="match status" value="1"/>
</dbReference>
<proteinExistence type="inferred from homology"/>
<accession>A0A5S6P917</accession>
<feature type="compositionally biased region" description="Acidic residues" evidence="4">
    <location>
        <begin position="588"/>
        <end position="640"/>
    </location>
</feature>
<dbReference type="Pfam" id="PF10595">
    <property type="entry name" value="FAM161A_B"/>
    <property type="match status" value="1"/>
</dbReference>
<keyword evidence="6" id="KW-1185">Reference proteome</keyword>